<keyword evidence="16" id="KW-1185">Reference proteome</keyword>
<evidence type="ECO:0000313" key="15">
    <source>
        <dbReference type="EMBL" id="MFC5585319.1"/>
    </source>
</evidence>
<dbReference type="Gene3D" id="3.90.550.10">
    <property type="entry name" value="Spore Coat Polysaccharide Biosynthesis Protein SpsA, Chain A"/>
    <property type="match status" value="1"/>
</dbReference>
<dbReference type="NCBIfam" id="NF003959">
    <property type="entry name" value="PRK05454.2-2"/>
    <property type="match status" value="1"/>
</dbReference>
<keyword evidence="5" id="KW-1003">Cell membrane</keyword>
<evidence type="ECO:0000256" key="9">
    <source>
        <dbReference type="ARBA" id="ARBA00022692"/>
    </source>
</evidence>
<keyword evidence="7 15" id="KW-0328">Glycosyltransferase</keyword>
<keyword evidence="6" id="KW-0997">Cell inner membrane</keyword>
<feature type="compositionally biased region" description="Low complexity" evidence="12">
    <location>
        <begin position="595"/>
        <end position="605"/>
    </location>
</feature>
<proteinExistence type="inferred from homology"/>
<dbReference type="CDD" id="cd04191">
    <property type="entry name" value="Glucan_BSP_MdoH"/>
    <property type="match status" value="1"/>
</dbReference>
<sequence length="605" mass="66074">MERRESVMVSVRRVLSILFCLLMAGLVASLAVGYFSADGIQWIDAIRIVLLAASTAWLAWGAAYAFNGLLTSPFSEKHEPFELAPTEARTAVLVPVYNEDPVKTFSHVAAMIGSLHTLGAAGRFDFAILSDTNDDRVAAEEERWFQRLQVESGAQTAIYYRRREKNTGKKAGNIADFIRTSGALYDYMIVLDADSLMEGSTMAEMVRRMDCEPRLGLLQTLPKIVHARSFFGRAMQFSTSYYSPIYTRGLASLQGEAGPFWGHNAIIRTRAFAQSCGLPELSGTPPFGGHILSHDYVEAALLSRNGWIVRVDPDLSGSYEEGPDNVVDFAKRDRRWCQGNLQHARVMVAPGLKPWSRFVFVQNIMAYVASPLWALFIMASIAAPVLKGVPDYFPEPGLFPVFPRVEQGLALTLLVGVFGLLIGPKLLIVLRGALSGVNERFGGTGRALLNTLTEILSTSLLAPIMLMYQCRAVVEVFLGLDGGWPATDREAGSVSLPEAWAASWWISATGLVTLGLAFQFAPEYVGWLLLVAGPQVCAPFLIHVSSWSAIEPGEAGLFQTSDDREPSPVVLRQEAILSYWRGAAEPAPANPPVAEPALEPADAEQ</sequence>
<evidence type="ECO:0000256" key="4">
    <source>
        <dbReference type="ARBA" id="ARBA00020585"/>
    </source>
</evidence>
<gene>
    <name evidence="15" type="primary">mdoH</name>
    <name evidence="15" type="ORF">ACFPOD_09355</name>
</gene>
<evidence type="ECO:0000256" key="5">
    <source>
        <dbReference type="ARBA" id="ARBA00022475"/>
    </source>
</evidence>
<dbReference type="Proteomes" id="UP001596107">
    <property type="component" value="Unassembled WGS sequence"/>
</dbReference>
<dbReference type="InterPro" id="IPR001173">
    <property type="entry name" value="Glyco_trans_2-like"/>
</dbReference>
<feature type="domain" description="Glycosyltransferase 2-like" evidence="14">
    <location>
        <begin position="189"/>
        <end position="387"/>
    </location>
</feature>
<evidence type="ECO:0000256" key="7">
    <source>
        <dbReference type="ARBA" id="ARBA00022676"/>
    </source>
</evidence>
<organism evidence="15 16">
    <name type="scientific">Nitratireductor kimnyeongensis</name>
    <dbReference type="NCBI Taxonomy" id="430679"/>
    <lineage>
        <taxon>Bacteria</taxon>
        <taxon>Pseudomonadati</taxon>
        <taxon>Pseudomonadota</taxon>
        <taxon>Alphaproteobacteria</taxon>
        <taxon>Hyphomicrobiales</taxon>
        <taxon>Phyllobacteriaceae</taxon>
        <taxon>Nitratireductor</taxon>
    </lineage>
</organism>
<keyword evidence="9 13" id="KW-0812">Transmembrane</keyword>
<evidence type="ECO:0000256" key="8">
    <source>
        <dbReference type="ARBA" id="ARBA00022679"/>
    </source>
</evidence>
<feature type="transmembrane region" description="Helical" evidence="13">
    <location>
        <begin position="409"/>
        <end position="430"/>
    </location>
</feature>
<evidence type="ECO:0000256" key="11">
    <source>
        <dbReference type="ARBA" id="ARBA00023136"/>
    </source>
</evidence>
<keyword evidence="11 13" id="KW-0472">Membrane</keyword>
<evidence type="ECO:0000259" key="14">
    <source>
        <dbReference type="Pfam" id="PF13632"/>
    </source>
</evidence>
<evidence type="ECO:0000313" key="16">
    <source>
        <dbReference type="Proteomes" id="UP001596107"/>
    </source>
</evidence>
<dbReference type="EMBL" id="JBHSNB010000002">
    <property type="protein sequence ID" value="MFC5585319.1"/>
    <property type="molecule type" value="Genomic_DNA"/>
</dbReference>
<dbReference type="GO" id="GO:0016757">
    <property type="term" value="F:glycosyltransferase activity"/>
    <property type="evidence" value="ECO:0007669"/>
    <property type="project" value="UniProtKB-KW"/>
</dbReference>
<feature type="region of interest" description="Disordered" evidence="12">
    <location>
        <begin position="585"/>
        <end position="605"/>
    </location>
</feature>
<comment type="similarity">
    <text evidence="3">Belongs to the glycosyltransferase 2 family. OpgH subfamily.</text>
</comment>
<feature type="transmembrane region" description="Helical" evidence="13">
    <location>
        <begin position="45"/>
        <end position="66"/>
    </location>
</feature>
<dbReference type="PANTHER" id="PTHR43867">
    <property type="entry name" value="CELLULOSE SYNTHASE CATALYTIC SUBUNIT A [UDP-FORMING]"/>
    <property type="match status" value="1"/>
</dbReference>
<evidence type="ECO:0000256" key="6">
    <source>
        <dbReference type="ARBA" id="ARBA00022519"/>
    </source>
</evidence>
<feature type="transmembrane region" description="Helical" evidence="13">
    <location>
        <begin position="364"/>
        <end position="389"/>
    </location>
</feature>
<accession>A0ABW0T7P3</accession>
<comment type="pathway">
    <text evidence="2">Glycan metabolism; osmoregulated periplasmic glucan (OPG) biosynthesis.</text>
</comment>
<dbReference type="SUPFAM" id="SSF53448">
    <property type="entry name" value="Nucleotide-diphospho-sugar transferases"/>
    <property type="match status" value="1"/>
</dbReference>
<protein>
    <recommendedName>
        <fullName evidence="4">Glucans biosynthesis glucosyltransferase H</fullName>
    </recommendedName>
</protein>
<evidence type="ECO:0000256" key="1">
    <source>
        <dbReference type="ARBA" id="ARBA00004429"/>
    </source>
</evidence>
<keyword evidence="10 13" id="KW-1133">Transmembrane helix</keyword>
<evidence type="ECO:0000256" key="12">
    <source>
        <dbReference type="SAM" id="MobiDB-lite"/>
    </source>
</evidence>
<reference evidence="16" key="1">
    <citation type="journal article" date="2019" name="Int. J. Syst. Evol. Microbiol.">
        <title>The Global Catalogue of Microorganisms (GCM) 10K type strain sequencing project: providing services to taxonomists for standard genome sequencing and annotation.</title>
        <authorList>
            <consortium name="The Broad Institute Genomics Platform"/>
            <consortium name="The Broad Institute Genome Sequencing Center for Infectious Disease"/>
            <person name="Wu L."/>
            <person name="Ma J."/>
        </authorList>
    </citation>
    <scope>NUCLEOTIDE SEQUENCE [LARGE SCALE GENOMIC DNA]</scope>
    <source>
        <strain evidence="16">JCM 3366</strain>
    </source>
</reference>
<dbReference type="PANTHER" id="PTHR43867:SF5">
    <property type="entry name" value="GLUCANS BIOSYNTHESIS GLUCOSYLTRANSFERASE H"/>
    <property type="match status" value="1"/>
</dbReference>
<name>A0ABW0T7P3_9HYPH</name>
<dbReference type="NCBIfam" id="NF003962">
    <property type="entry name" value="PRK05454.2-5"/>
    <property type="match status" value="1"/>
</dbReference>
<dbReference type="InterPro" id="IPR050321">
    <property type="entry name" value="Glycosyltr_2/OpgH_subfam"/>
</dbReference>
<dbReference type="Pfam" id="PF13632">
    <property type="entry name" value="Glyco_trans_2_3"/>
    <property type="match status" value="1"/>
</dbReference>
<evidence type="ECO:0000256" key="2">
    <source>
        <dbReference type="ARBA" id="ARBA00005001"/>
    </source>
</evidence>
<dbReference type="InterPro" id="IPR029044">
    <property type="entry name" value="Nucleotide-diphossugar_trans"/>
</dbReference>
<keyword evidence="8 15" id="KW-0808">Transferase</keyword>
<evidence type="ECO:0000256" key="13">
    <source>
        <dbReference type="SAM" id="Phobius"/>
    </source>
</evidence>
<dbReference type="NCBIfam" id="NF003958">
    <property type="entry name" value="PRK05454.2-1"/>
    <property type="match status" value="1"/>
</dbReference>
<comment type="subcellular location">
    <subcellularLocation>
        <location evidence="1">Cell inner membrane</location>
        <topology evidence="1">Multi-pass membrane protein</topology>
    </subcellularLocation>
</comment>
<evidence type="ECO:0000256" key="10">
    <source>
        <dbReference type="ARBA" id="ARBA00022989"/>
    </source>
</evidence>
<comment type="caution">
    <text evidence="15">The sequence shown here is derived from an EMBL/GenBank/DDBJ whole genome shotgun (WGS) entry which is preliminary data.</text>
</comment>
<dbReference type="RefSeq" id="WP_378596816.1">
    <property type="nucleotide sequence ID" value="NZ_JBHSNB010000002.1"/>
</dbReference>
<evidence type="ECO:0000256" key="3">
    <source>
        <dbReference type="ARBA" id="ARBA00009337"/>
    </source>
</evidence>